<feature type="domain" description="Nucleoside phosphorylase" evidence="4">
    <location>
        <begin position="55"/>
        <end position="224"/>
    </location>
</feature>
<dbReference type="CDD" id="cd09007">
    <property type="entry name" value="NP-I_spr0068"/>
    <property type="match status" value="1"/>
</dbReference>
<dbReference type="SUPFAM" id="SSF53167">
    <property type="entry name" value="Purine and uridine phosphorylases"/>
    <property type="match status" value="1"/>
</dbReference>
<evidence type="ECO:0000256" key="1">
    <source>
        <dbReference type="ARBA" id="ARBA00011888"/>
    </source>
</evidence>
<keyword evidence="6" id="KW-1185">Reference proteome</keyword>
<name>A0ABU0E375_9FIRM</name>
<protein>
    <recommendedName>
        <fullName evidence="2">Uridine phosphorylase</fullName>
        <ecNumber evidence="1">2.4.2.3</ecNumber>
    </recommendedName>
</protein>
<sequence length="255" mass="28709">MITLIDDYDNNKKAIINPEDIFKKENKFPKYMVGCFTKSILDYFGEKEEVEVIGHNASANGASPIYKTIYNGEKIGMCMFYVGASPSAALIEELIARGVEKFVVFGSCGVLDRSLDDGTVIIPKEAIRDEGTSFHYLAPSLSVEMDTQSIDILGKTMNEMNIPHIIGNTWTTDAFYRETKSRMEKRIKQGCVCVEMECSALLAVTKFREVKYAQFLFAADNLDEEIWQQRGLHIDQGLTACDVYMQIAMKSVLEL</sequence>
<organism evidence="5 6">
    <name type="scientific">Breznakia pachnodae</name>
    <dbReference type="NCBI Taxonomy" id="265178"/>
    <lineage>
        <taxon>Bacteria</taxon>
        <taxon>Bacillati</taxon>
        <taxon>Bacillota</taxon>
        <taxon>Erysipelotrichia</taxon>
        <taxon>Erysipelotrichales</taxon>
        <taxon>Erysipelotrichaceae</taxon>
        <taxon>Breznakia</taxon>
    </lineage>
</organism>
<evidence type="ECO:0000313" key="5">
    <source>
        <dbReference type="EMBL" id="MDQ0361148.1"/>
    </source>
</evidence>
<gene>
    <name evidence="5" type="ORF">J2S15_001895</name>
</gene>
<evidence type="ECO:0000313" key="6">
    <source>
        <dbReference type="Proteomes" id="UP001230220"/>
    </source>
</evidence>
<evidence type="ECO:0000256" key="3">
    <source>
        <dbReference type="ARBA" id="ARBA00048447"/>
    </source>
</evidence>
<dbReference type="PANTHER" id="PTHR43691:SF11">
    <property type="entry name" value="FI09636P-RELATED"/>
    <property type="match status" value="1"/>
</dbReference>
<dbReference type="Pfam" id="PF01048">
    <property type="entry name" value="PNP_UDP_1"/>
    <property type="match status" value="1"/>
</dbReference>
<dbReference type="RefSeq" id="WP_307407630.1">
    <property type="nucleotide sequence ID" value="NZ_JAUSUR010000003.1"/>
</dbReference>
<comment type="caution">
    <text evidence="5">The sequence shown here is derived from an EMBL/GenBank/DDBJ whole genome shotgun (WGS) entry which is preliminary data.</text>
</comment>
<comment type="catalytic activity">
    <reaction evidence="3">
        <text>uridine + phosphate = alpha-D-ribose 1-phosphate + uracil</text>
        <dbReference type="Rhea" id="RHEA:24388"/>
        <dbReference type="ChEBI" id="CHEBI:16704"/>
        <dbReference type="ChEBI" id="CHEBI:17568"/>
        <dbReference type="ChEBI" id="CHEBI:43474"/>
        <dbReference type="ChEBI" id="CHEBI:57720"/>
        <dbReference type="EC" id="2.4.2.3"/>
    </reaction>
</comment>
<dbReference type="EMBL" id="JAUSUR010000003">
    <property type="protein sequence ID" value="MDQ0361148.1"/>
    <property type="molecule type" value="Genomic_DNA"/>
</dbReference>
<evidence type="ECO:0000256" key="2">
    <source>
        <dbReference type="ARBA" id="ARBA00021980"/>
    </source>
</evidence>
<evidence type="ECO:0000259" key="4">
    <source>
        <dbReference type="Pfam" id="PF01048"/>
    </source>
</evidence>
<dbReference type="PANTHER" id="PTHR43691">
    <property type="entry name" value="URIDINE PHOSPHORYLASE"/>
    <property type="match status" value="1"/>
</dbReference>
<dbReference type="EC" id="2.4.2.3" evidence="1"/>
<accession>A0ABU0E375</accession>
<dbReference type="Gene3D" id="3.40.50.1580">
    <property type="entry name" value="Nucleoside phosphorylase domain"/>
    <property type="match status" value="1"/>
</dbReference>
<dbReference type="Proteomes" id="UP001230220">
    <property type="component" value="Unassembled WGS sequence"/>
</dbReference>
<dbReference type="InterPro" id="IPR000845">
    <property type="entry name" value="Nucleoside_phosphorylase_d"/>
</dbReference>
<dbReference type="InterPro" id="IPR035994">
    <property type="entry name" value="Nucleoside_phosphorylase_sf"/>
</dbReference>
<reference evidence="5 6" key="1">
    <citation type="submission" date="2023-07" db="EMBL/GenBank/DDBJ databases">
        <title>Genomic Encyclopedia of Type Strains, Phase IV (KMG-IV): sequencing the most valuable type-strain genomes for metagenomic binning, comparative biology and taxonomic classification.</title>
        <authorList>
            <person name="Goeker M."/>
        </authorList>
    </citation>
    <scope>NUCLEOTIDE SEQUENCE [LARGE SCALE GENOMIC DNA]</scope>
    <source>
        <strain evidence="5 6">DSM 16784</strain>
    </source>
</reference>
<proteinExistence type="predicted"/>